<evidence type="ECO:0000259" key="1">
    <source>
        <dbReference type="Pfam" id="PF03167"/>
    </source>
</evidence>
<sequence length="175" mass="20429">MKHPFKPFFDKNSKILILGSFPSIKSRELGFYYQNKNNRFWKILEAVYHLKKGELKDIKAQKFFLKEHNIALWDVVQSCEIKNSSDSTIKNPQINDLTLILNQAKIQTIALSGKKAFELFQKSSFYQQYISSSNQGILNYAKEWDIRLLSLPSSSSANAKFKDEDLIKEYKKIKH</sequence>
<keyword evidence="2" id="KW-0378">Hydrolase</keyword>
<gene>
    <name evidence="2" type="primary">mug</name>
    <name evidence="2" type="ORF">CCUN_1096</name>
</gene>
<dbReference type="EMBL" id="CP020867">
    <property type="protein sequence ID" value="ARJ56693.1"/>
    <property type="molecule type" value="Genomic_DNA"/>
</dbReference>
<dbReference type="Gene3D" id="3.40.470.10">
    <property type="entry name" value="Uracil-DNA glycosylase-like domain"/>
    <property type="match status" value="1"/>
</dbReference>
<organism evidence="2 3">
    <name type="scientific">Campylobacter cuniculorum DSM 23162 = LMG 24588</name>
    <dbReference type="NCBI Taxonomy" id="1121267"/>
    <lineage>
        <taxon>Bacteria</taxon>
        <taxon>Pseudomonadati</taxon>
        <taxon>Campylobacterota</taxon>
        <taxon>Epsilonproteobacteria</taxon>
        <taxon>Campylobacterales</taxon>
        <taxon>Campylobacteraceae</taxon>
        <taxon>Campylobacter</taxon>
    </lineage>
</organism>
<dbReference type="KEGG" id="ccun:CCUN_1096"/>
<evidence type="ECO:0000313" key="2">
    <source>
        <dbReference type="EMBL" id="ARJ56693.1"/>
    </source>
</evidence>
<dbReference type="GO" id="GO:0016798">
    <property type="term" value="F:hydrolase activity, acting on glycosyl bonds"/>
    <property type="evidence" value="ECO:0007669"/>
    <property type="project" value="UniProtKB-KW"/>
</dbReference>
<dbReference type="Pfam" id="PF03167">
    <property type="entry name" value="UDG"/>
    <property type="match status" value="1"/>
</dbReference>
<dbReference type="OrthoDB" id="9799921at2"/>
<accession>A0A1W6BX60</accession>
<dbReference type="AlphaFoldDB" id="A0A1W6BX60"/>
<reference evidence="2 3" key="1">
    <citation type="submission" date="2017-04" db="EMBL/GenBank/DDBJ databases">
        <title>Complete genome sequence of the Campylobacter cuniculorum type strain LMG24588.</title>
        <authorList>
            <person name="Miller W.G."/>
            <person name="Yee E."/>
            <person name="Revez J."/>
            <person name="Bono J.L."/>
            <person name="Rossi M."/>
        </authorList>
    </citation>
    <scope>NUCLEOTIDE SEQUENCE [LARGE SCALE GENOMIC DNA]</scope>
    <source>
        <strain evidence="2 3">LMG 24588</strain>
    </source>
</reference>
<dbReference type="InterPro" id="IPR005122">
    <property type="entry name" value="Uracil-DNA_glycosylase-like"/>
</dbReference>
<keyword evidence="2" id="KW-0326">Glycosidase</keyword>
<evidence type="ECO:0000313" key="3">
    <source>
        <dbReference type="Proteomes" id="UP000192902"/>
    </source>
</evidence>
<protein>
    <submittedName>
        <fullName evidence="2">G:T/U mismatch-specific DNA glycosylase</fullName>
        <ecNumber evidence="2">3.2.2.28</ecNumber>
    </submittedName>
</protein>
<dbReference type="EC" id="3.2.2.28" evidence="2"/>
<dbReference type="SUPFAM" id="SSF52141">
    <property type="entry name" value="Uracil-DNA glycosylase-like"/>
    <property type="match status" value="1"/>
</dbReference>
<dbReference type="NCBIfam" id="TIGR04274">
    <property type="entry name" value="hypoxanDNAglyco"/>
    <property type="match status" value="1"/>
</dbReference>
<name>A0A1W6BX60_9BACT</name>
<feature type="domain" description="Uracil-DNA glycosylase-like" evidence="1">
    <location>
        <begin position="8"/>
        <end position="166"/>
    </location>
</feature>
<dbReference type="CDD" id="cd10032">
    <property type="entry name" value="UDG-F6_HDG"/>
    <property type="match status" value="1"/>
</dbReference>
<dbReference type="STRING" id="1121267.CCUN_1096"/>
<dbReference type="InterPro" id="IPR036895">
    <property type="entry name" value="Uracil-DNA_glycosylase-like_sf"/>
</dbReference>
<dbReference type="InterPro" id="IPR026353">
    <property type="entry name" value="Hypoxan-DNA_Glyclase"/>
</dbReference>
<dbReference type="RefSeq" id="WP_027305619.1">
    <property type="nucleotide sequence ID" value="NZ_CP020867.1"/>
</dbReference>
<dbReference type="eggNOG" id="COG3663">
    <property type="taxonomic scope" value="Bacteria"/>
</dbReference>
<dbReference type="Proteomes" id="UP000192902">
    <property type="component" value="Chromosome"/>
</dbReference>
<proteinExistence type="predicted"/>